<keyword evidence="7" id="KW-1185">Reference proteome</keyword>
<feature type="repeat" description="PPR" evidence="4">
    <location>
        <begin position="217"/>
        <end position="251"/>
    </location>
</feature>
<dbReference type="Pfam" id="PF17177">
    <property type="entry name" value="PPR_long"/>
    <property type="match status" value="1"/>
</dbReference>
<feature type="domain" description="PROP1-like PPR" evidence="5">
    <location>
        <begin position="225"/>
        <end position="384"/>
    </location>
</feature>
<dbReference type="InterPro" id="IPR011990">
    <property type="entry name" value="TPR-like_helical_dom_sf"/>
</dbReference>
<dbReference type="InterPro" id="IPR033443">
    <property type="entry name" value="PROP1-like_PPR_dom"/>
</dbReference>
<name>A0A8T0Q8W7_PANVG</name>
<evidence type="ECO:0000313" key="7">
    <source>
        <dbReference type="Proteomes" id="UP000823388"/>
    </source>
</evidence>
<keyword evidence="2" id="KW-0677">Repeat</keyword>
<protein>
    <recommendedName>
        <fullName evidence="5">PROP1-like PPR domain-containing protein</fullName>
    </recommendedName>
</protein>
<evidence type="ECO:0000256" key="1">
    <source>
        <dbReference type="ARBA" id="ARBA00007626"/>
    </source>
</evidence>
<dbReference type="PROSITE" id="PS51375">
    <property type="entry name" value="PPR"/>
    <property type="match status" value="8"/>
</dbReference>
<organism evidence="6 7">
    <name type="scientific">Panicum virgatum</name>
    <name type="common">Blackwell switchgrass</name>
    <dbReference type="NCBI Taxonomy" id="38727"/>
    <lineage>
        <taxon>Eukaryota</taxon>
        <taxon>Viridiplantae</taxon>
        <taxon>Streptophyta</taxon>
        <taxon>Embryophyta</taxon>
        <taxon>Tracheophyta</taxon>
        <taxon>Spermatophyta</taxon>
        <taxon>Magnoliopsida</taxon>
        <taxon>Liliopsida</taxon>
        <taxon>Poales</taxon>
        <taxon>Poaceae</taxon>
        <taxon>PACMAD clade</taxon>
        <taxon>Panicoideae</taxon>
        <taxon>Panicodae</taxon>
        <taxon>Paniceae</taxon>
        <taxon>Panicinae</taxon>
        <taxon>Panicum</taxon>
        <taxon>Panicum sect. Hiantes</taxon>
    </lineage>
</organism>
<dbReference type="Proteomes" id="UP000823388">
    <property type="component" value="Chromosome 7K"/>
</dbReference>
<dbReference type="Pfam" id="PF13041">
    <property type="entry name" value="PPR_2"/>
    <property type="match status" value="1"/>
</dbReference>
<evidence type="ECO:0000259" key="5">
    <source>
        <dbReference type="Pfam" id="PF17177"/>
    </source>
</evidence>
<evidence type="ECO:0000256" key="2">
    <source>
        <dbReference type="ARBA" id="ARBA00022737"/>
    </source>
</evidence>
<dbReference type="NCBIfam" id="TIGR00756">
    <property type="entry name" value="PPR"/>
    <property type="match status" value="8"/>
</dbReference>
<dbReference type="Gene3D" id="1.25.40.10">
    <property type="entry name" value="Tetratricopeptide repeat domain"/>
    <property type="match status" value="4"/>
</dbReference>
<proteinExistence type="inferred from homology"/>
<keyword evidence="3" id="KW-0809">Transit peptide</keyword>
<accession>A0A8T0Q8W7</accession>
<feature type="repeat" description="PPR" evidence="4">
    <location>
        <begin position="357"/>
        <end position="391"/>
    </location>
</feature>
<feature type="repeat" description="PPR" evidence="4">
    <location>
        <begin position="144"/>
        <end position="179"/>
    </location>
</feature>
<feature type="repeat" description="PPR" evidence="4">
    <location>
        <begin position="252"/>
        <end position="286"/>
    </location>
</feature>
<reference evidence="6" key="1">
    <citation type="submission" date="2020-05" db="EMBL/GenBank/DDBJ databases">
        <title>WGS assembly of Panicum virgatum.</title>
        <authorList>
            <person name="Lovell J.T."/>
            <person name="Jenkins J."/>
            <person name="Shu S."/>
            <person name="Juenger T.E."/>
            <person name="Schmutz J."/>
        </authorList>
    </citation>
    <scope>NUCLEOTIDE SEQUENCE</scope>
    <source>
        <strain evidence="6">AP13</strain>
    </source>
</reference>
<sequence length="480" mass="52398">MSSGARISSLFAATAASASSRPPRSLLDALSAATERARAGTLREADAHHLFDELLRQSARVPERALYGFLAALARAPPSAGCGDGPALAVALFNRVSRDSAAPRVLPPTAHTYGILMDCCLRMRRLDLALAFFARLLQTGLGVDAIAFTILLKGLCDSKRLDEALDMLLCRMPELGCVPNVISYSVLLKGFCSEKKIQQAVELLQFMAKEGGVCTPDVASYTTVIDALFKEGELAKACALFHDMVQQGISPCIVTYSCIIHALCKARAMDKAEMFFRQMVDKGVHPDSVIYTSIIHGYSTLGEVDKACDLFHEMVQRGVKPDLVSYSTLIAAHSRLGRLEDAMHVFTQMIDHGVPPNEAVYCCLIQGFCTHGDLVKVKELVSEMISKGLLAEADDIFSAMEKSGCAPDSRLLNTVARALVGKGEIIRAANYLAKIDEKNFSLEASTIEMLISLFLRKDAWQEHIKLFPEKYQFLMGVSHI</sequence>
<comment type="caution">
    <text evidence="6">The sequence shown here is derived from an EMBL/GenBank/DDBJ whole genome shotgun (WGS) entry which is preliminary data.</text>
</comment>
<gene>
    <name evidence="6" type="ORF">PVAP13_7KG005900</name>
</gene>
<evidence type="ECO:0000313" key="6">
    <source>
        <dbReference type="EMBL" id="KAG2571377.1"/>
    </source>
</evidence>
<feature type="repeat" description="PPR" evidence="4">
    <location>
        <begin position="322"/>
        <end position="356"/>
    </location>
</feature>
<dbReference type="AlphaFoldDB" id="A0A8T0Q8W7"/>
<dbReference type="EMBL" id="CM029049">
    <property type="protein sequence ID" value="KAG2571377.1"/>
    <property type="molecule type" value="Genomic_DNA"/>
</dbReference>
<feature type="repeat" description="PPR" evidence="4">
    <location>
        <begin position="180"/>
        <end position="214"/>
    </location>
</feature>
<evidence type="ECO:0000256" key="3">
    <source>
        <dbReference type="ARBA" id="ARBA00022946"/>
    </source>
</evidence>
<dbReference type="Pfam" id="PF01535">
    <property type="entry name" value="PPR"/>
    <property type="match status" value="1"/>
</dbReference>
<feature type="repeat" description="PPR" evidence="4">
    <location>
        <begin position="109"/>
        <end position="143"/>
    </location>
</feature>
<evidence type="ECO:0000256" key="4">
    <source>
        <dbReference type="PROSITE-ProRule" id="PRU00708"/>
    </source>
</evidence>
<dbReference type="PANTHER" id="PTHR47941">
    <property type="entry name" value="PENTATRICOPEPTIDE REPEAT-CONTAINING PROTEIN 3, MITOCHONDRIAL"/>
    <property type="match status" value="1"/>
</dbReference>
<dbReference type="SUPFAM" id="SSF48452">
    <property type="entry name" value="TPR-like"/>
    <property type="match status" value="1"/>
</dbReference>
<feature type="repeat" description="PPR" evidence="4">
    <location>
        <begin position="287"/>
        <end position="321"/>
    </location>
</feature>
<comment type="similarity">
    <text evidence="1">Belongs to the PPR family. P subfamily.</text>
</comment>
<dbReference type="InterPro" id="IPR002885">
    <property type="entry name" value="PPR_rpt"/>
</dbReference>